<dbReference type="RefSeq" id="WP_199599097.1">
    <property type="nucleotide sequence ID" value="NZ_JAEHJZ010000022.1"/>
</dbReference>
<dbReference type="Pfam" id="PF22548">
    <property type="entry name" value="AEP-TOTE"/>
    <property type="match status" value="1"/>
</dbReference>
<gene>
    <name evidence="2" type="ORF">JEM65_10200</name>
</gene>
<accession>A0A934KNL6</accession>
<dbReference type="InterPro" id="IPR054347">
    <property type="entry name" value="TOTE_primase"/>
</dbReference>
<feature type="domain" description="TOTE conflict system primase" evidence="1">
    <location>
        <begin position="6"/>
        <end position="123"/>
    </location>
</feature>
<reference evidence="2 3" key="1">
    <citation type="submission" date="2020-09" db="EMBL/GenBank/DDBJ databases">
        <title>Draft genome of Gelidibacter salicanalis PAMC21136.</title>
        <authorList>
            <person name="Park H."/>
        </authorList>
    </citation>
    <scope>NUCLEOTIDE SEQUENCE [LARGE SCALE GENOMIC DNA]</scope>
    <source>
        <strain evidence="2 3">PAMC21136</strain>
    </source>
</reference>
<name>A0A934KNL6_9FLAO</name>
<evidence type="ECO:0000313" key="2">
    <source>
        <dbReference type="EMBL" id="MBJ7881014.1"/>
    </source>
</evidence>
<protein>
    <recommendedName>
        <fullName evidence="1">TOTE conflict system primase domain-containing protein</fullName>
    </recommendedName>
</protein>
<keyword evidence="3" id="KW-1185">Reference proteome</keyword>
<evidence type="ECO:0000259" key="1">
    <source>
        <dbReference type="Pfam" id="PF22548"/>
    </source>
</evidence>
<dbReference type="Proteomes" id="UP000662373">
    <property type="component" value="Unassembled WGS sequence"/>
</dbReference>
<organism evidence="2 3">
    <name type="scientific">Gelidibacter salicanalis</name>
    <dbReference type="NCBI Taxonomy" id="291193"/>
    <lineage>
        <taxon>Bacteria</taxon>
        <taxon>Pseudomonadati</taxon>
        <taxon>Bacteroidota</taxon>
        <taxon>Flavobacteriia</taxon>
        <taxon>Flavobacteriales</taxon>
        <taxon>Flavobacteriaceae</taxon>
        <taxon>Gelidibacter</taxon>
    </lineage>
</organism>
<dbReference type="EMBL" id="JAEHJZ010000022">
    <property type="protein sequence ID" value="MBJ7881014.1"/>
    <property type="molecule type" value="Genomic_DNA"/>
</dbReference>
<evidence type="ECO:0000313" key="3">
    <source>
        <dbReference type="Proteomes" id="UP000662373"/>
    </source>
</evidence>
<sequence>MKHESKINIFHALFRGREDVFAVRWEKSGKSGYMPSYQYDPYHYRLHKMNGGTFANYSHKTCLALTDNEIQKHLNGAQQIGVYPLLQDNTSWFLVADFDKQNWREETVNFLNACKEKNIPAYLVSGR</sequence>
<proteinExistence type="predicted"/>
<dbReference type="AlphaFoldDB" id="A0A934KNL6"/>
<comment type="caution">
    <text evidence="2">The sequence shown here is derived from an EMBL/GenBank/DDBJ whole genome shotgun (WGS) entry which is preliminary data.</text>
</comment>